<dbReference type="Proteomes" id="UP000736335">
    <property type="component" value="Unassembled WGS sequence"/>
</dbReference>
<comment type="caution">
    <text evidence="2">The sequence shown here is derived from an EMBL/GenBank/DDBJ whole genome shotgun (WGS) entry which is preliminary data.</text>
</comment>
<feature type="region of interest" description="Disordered" evidence="1">
    <location>
        <begin position="167"/>
        <end position="194"/>
    </location>
</feature>
<reference evidence="2" key="1">
    <citation type="journal article" date="2020" name="Nat. Commun.">
        <title>Large-scale genome sequencing of mycorrhizal fungi provides insights into the early evolution of symbiotic traits.</title>
        <authorList>
            <person name="Miyauchi S."/>
            <person name="Kiss E."/>
            <person name="Kuo A."/>
            <person name="Drula E."/>
            <person name="Kohler A."/>
            <person name="Sanchez-Garcia M."/>
            <person name="Morin E."/>
            <person name="Andreopoulos B."/>
            <person name="Barry K.W."/>
            <person name="Bonito G."/>
            <person name="Buee M."/>
            <person name="Carver A."/>
            <person name="Chen C."/>
            <person name="Cichocki N."/>
            <person name="Clum A."/>
            <person name="Culley D."/>
            <person name="Crous P.W."/>
            <person name="Fauchery L."/>
            <person name="Girlanda M."/>
            <person name="Hayes R.D."/>
            <person name="Keri Z."/>
            <person name="LaButti K."/>
            <person name="Lipzen A."/>
            <person name="Lombard V."/>
            <person name="Magnuson J."/>
            <person name="Maillard F."/>
            <person name="Murat C."/>
            <person name="Nolan M."/>
            <person name="Ohm R.A."/>
            <person name="Pangilinan J."/>
            <person name="Pereira M.F."/>
            <person name="Perotto S."/>
            <person name="Peter M."/>
            <person name="Pfister S."/>
            <person name="Riley R."/>
            <person name="Sitrit Y."/>
            <person name="Stielow J.B."/>
            <person name="Szollosi G."/>
            <person name="Zifcakova L."/>
            <person name="Stursova M."/>
            <person name="Spatafora J.W."/>
            <person name="Tedersoo L."/>
            <person name="Vaario L.M."/>
            <person name="Yamada A."/>
            <person name="Yan M."/>
            <person name="Wang P."/>
            <person name="Xu J."/>
            <person name="Bruns T."/>
            <person name="Baldrian P."/>
            <person name="Vilgalys R."/>
            <person name="Dunand C."/>
            <person name="Henrissat B."/>
            <person name="Grigoriev I.V."/>
            <person name="Hibbett D."/>
            <person name="Nagy L.G."/>
            <person name="Martin F.M."/>
        </authorList>
    </citation>
    <scope>NUCLEOTIDE SEQUENCE</scope>
    <source>
        <strain evidence="2">UH-Tt-Lm1</strain>
    </source>
</reference>
<evidence type="ECO:0000313" key="2">
    <source>
        <dbReference type="EMBL" id="KAF9782513.1"/>
    </source>
</evidence>
<accession>A0A9P6H9T2</accession>
<name>A0A9P6H9T2_9AGAM</name>
<feature type="compositionally biased region" description="Polar residues" evidence="1">
    <location>
        <begin position="13"/>
        <end position="23"/>
    </location>
</feature>
<feature type="compositionally biased region" description="Low complexity" evidence="1">
    <location>
        <begin position="213"/>
        <end position="224"/>
    </location>
</feature>
<keyword evidence="3" id="KW-1185">Reference proteome</keyword>
<proteinExistence type="predicted"/>
<evidence type="ECO:0000256" key="1">
    <source>
        <dbReference type="SAM" id="MobiDB-lite"/>
    </source>
</evidence>
<evidence type="ECO:0000313" key="3">
    <source>
        <dbReference type="Proteomes" id="UP000736335"/>
    </source>
</evidence>
<dbReference type="EMBL" id="WIUZ02000012">
    <property type="protein sequence ID" value="KAF9782513.1"/>
    <property type="molecule type" value="Genomic_DNA"/>
</dbReference>
<feature type="region of interest" description="Disordered" evidence="1">
    <location>
        <begin position="132"/>
        <end position="152"/>
    </location>
</feature>
<reference evidence="2" key="2">
    <citation type="submission" date="2020-11" db="EMBL/GenBank/DDBJ databases">
        <authorList>
            <consortium name="DOE Joint Genome Institute"/>
            <person name="Kuo A."/>
            <person name="Miyauchi S."/>
            <person name="Kiss E."/>
            <person name="Drula E."/>
            <person name="Kohler A."/>
            <person name="Sanchez-Garcia M."/>
            <person name="Andreopoulos B."/>
            <person name="Barry K.W."/>
            <person name="Bonito G."/>
            <person name="Buee M."/>
            <person name="Carver A."/>
            <person name="Chen C."/>
            <person name="Cichocki N."/>
            <person name="Clum A."/>
            <person name="Culley D."/>
            <person name="Crous P.W."/>
            <person name="Fauchery L."/>
            <person name="Girlanda M."/>
            <person name="Hayes R."/>
            <person name="Keri Z."/>
            <person name="Labutti K."/>
            <person name="Lipzen A."/>
            <person name="Lombard V."/>
            <person name="Magnuson J."/>
            <person name="Maillard F."/>
            <person name="Morin E."/>
            <person name="Murat C."/>
            <person name="Nolan M."/>
            <person name="Ohm R."/>
            <person name="Pangilinan J."/>
            <person name="Pereira M."/>
            <person name="Perotto S."/>
            <person name="Peter M."/>
            <person name="Riley R."/>
            <person name="Sitrit Y."/>
            <person name="Stielow B."/>
            <person name="Szollosi G."/>
            <person name="Zifcakova L."/>
            <person name="Stursova M."/>
            <person name="Spatafora J.W."/>
            <person name="Tedersoo L."/>
            <person name="Vaario L.-M."/>
            <person name="Yamada A."/>
            <person name="Yan M."/>
            <person name="Wang P."/>
            <person name="Xu J."/>
            <person name="Bruns T."/>
            <person name="Baldrian P."/>
            <person name="Vilgalys R."/>
            <person name="Henrissat B."/>
            <person name="Grigoriev I.V."/>
            <person name="Hibbett D."/>
            <person name="Nagy L.G."/>
            <person name="Martin F.M."/>
        </authorList>
    </citation>
    <scope>NUCLEOTIDE SEQUENCE</scope>
    <source>
        <strain evidence="2">UH-Tt-Lm1</strain>
    </source>
</reference>
<sequence length="292" mass="32175">MWSSPPLKRDSSKFLSRRSQNSPGPLLISVPLPTSSPCRVPKPPPSSPIRVRPSPMRRDSEDLIFAMSPDQNTFPHTSHRFHSLQSTKPAVATRYQTKHLVDRSTLKNPHPFHILLDSQTQPTEDEKPVLYPVPTIKKSPGEQSGSATPKSKRHALLKPFASATRLQSAPICSGSTTTSEDEDEFPPSPRIMLPSPILDQETRATVDILDDISTTSHSPPRTRSGFFGPGAIPTPVPPSIQNHRRGDERGSDVRMRIAESFGLDKFLSGLTSPGSVEVKQVVRGRPKHRKSS</sequence>
<dbReference type="AlphaFoldDB" id="A0A9P6H9T2"/>
<feature type="region of interest" description="Disordered" evidence="1">
    <location>
        <begin position="212"/>
        <end position="251"/>
    </location>
</feature>
<organism evidence="2 3">
    <name type="scientific">Thelephora terrestris</name>
    <dbReference type="NCBI Taxonomy" id="56493"/>
    <lineage>
        <taxon>Eukaryota</taxon>
        <taxon>Fungi</taxon>
        <taxon>Dikarya</taxon>
        <taxon>Basidiomycota</taxon>
        <taxon>Agaricomycotina</taxon>
        <taxon>Agaricomycetes</taxon>
        <taxon>Thelephorales</taxon>
        <taxon>Thelephoraceae</taxon>
        <taxon>Thelephora</taxon>
    </lineage>
</organism>
<protein>
    <submittedName>
        <fullName evidence="2">Uncharacterized protein</fullName>
    </submittedName>
</protein>
<dbReference type="OrthoDB" id="10368401at2759"/>
<gene>
    <name evidence="2" type="ORF">BJ322DRAFT_224644</name>
</gene>
<feature type="region of interest" description="Disordered" evidence="1">
    <location>
        <begin position="1"/>
        <end position="59"/>
    </location>
</feature>